<dbReference type="RefSeq" id="WP_012591242.1">
    <property type="nucleotide sequence ID" value="NC_011666.1"/>
</dbReference>
<keyword evidence="1" id="KW-0812">Transmembrane</keyword>
<evidence type="ECO:0000313" key="3">
    <source>
        <dbReference type="Proteomes" id="UP000002257"/>
    </source>
</evidence>
<evidence type="ECO:0000256" key="1">
    <source>
        <dbReference type="SAM" id="Phobius"/>
    </source>
</evidence>
<gene>
    <name evidence="2" type="ordered locus">Msil_2239</name>
</gene>
<dbReference type="STRING" id="395965.Msil_2239"/>
<evidence type="ECO:0000313" key="2">
    <source>
        <dbReference type="EMBL" id="ACK51173.1"/>
    </source>
</evidence>
<dbReference type="Proteomes" id="UP000002257">
    <property type="component" value="Chromosome"/>
</dbReference>
<dbReference type="KEGG" id="msl:Msil_2239"/>
<name>B8ET35_METSB</name>
<protein>
    <submittedName>
        <fullName evidence="2">Uncharacterized protein</fullName>
    </submittedName>
</protein>
<dbReference type="HOGENOM" id="CLU_1538315_0_0_5"/>
<sequence length="174" mass="19134">MIGLLVAPLGFAICFPFFAYMTYRLWRKRPPLAFAALHGLKWLGVFFVLAVALNAGVVAARLAGIVINSCDLIDTSAPVANRRGDTAQGRLKACKILASTEDYSVVLRSHAIWALWPKTLIDYSPVGDDDPALRWIDEKTLSVDLGKVSWVSPRLDKAGDIKVVYTYSIVDAPR</sequence>
<feature type="transmembrane region" description="Helical" evidence="1">
    <location>
        <begin position="43"/>
        <end position="63"/>
    </location>
</feature>
<organism evidence="2 3">
    <name type="scientific">Methylocella silvestris (strain DSM 15510 / CIP 108128 / LMG 27833 / NCIMB 13906 / BL2)</name>
    <dbReference type="NCBI Taxonomy" id="395965"/>
    <lineage>
        <taxon>Bacteria</taxon>
        <taxon>Pseudomonadati</taxon>
        <taxon>Pseudomonadota</taxon>
        <taxon>Alphaproteobacteria</taxon>
        <taxon>Hyphomicrobiales</taxon>
        <taxon>Beijerinckiaceae</taxon>
        <taxon>Methylocella</taxon>
    </lineage>
</organism>
<keyword evidence="1" id="KW-0472">Membrane</keyword>
<dbReference type="EMBL" id="CP001280">
    <property type="protein sequence ID" value="ACK51173.1"/>
    <property type="molecule type" value="Genomic_DNA"/>
</dbReference>
<reference evidence="2 3" key="1">
    <citation type="journal article" date="2010" name="J. Bacteriol.">
        <title>Complete genome sequence of the aerobic facultative methanotroph Methylocella silvestris BL2.</title>
        <authorList>
            <person name="Chen Y."/>
            <person name="Crombie A."/>
            <person name="Rahman M.T."/>
            <person name="Dedysh S.N."/>
            <person name="Liesack W."/>
            <person name="Stott M.B."/>
            <person name="Alam M."/>
            <person name="Theisen A.R."/>
            <person name="Murrell J.C."/>
            <person name="Dunfield P.F."/>
        </authorList>
    </citation>
    <scope>NUCLEOTIDE SEQUENCE [LARGE SCALE GENOMIC DNA]</scope>
    <source>
        <strain evidence="3">DSM 15510 / CIP 108128 / LMG 27833 / NCIMB 13906 / BL2</strain>
    </source>
</reference>
<accession>B8ET35</accession>
<dbReference type="AlphaFoldDB" id="B8ET35"/>
<keyword evidence="3" id="KW-1185">Reference proteome</keyword>
<proteinExistence type="predicted"/>
<keyword evidence="1" id="KW-1133">Transmembrane helix</keyword>